<dbReference type="InterPro" id="IPR003489">
    <property type="entry name" value="RHF/RaiA"/>
</dbReference>
<keyword evidence="3" id="KW-1185">Reference proteome</keyword>
<dbReference type="OrthoDB" id="7205490at2"/>
<evidence type="ECO:0000313" key="2">
    <source>
        <dbReference type="EMBL" id="RAK67187.1"/>
    </source>
</evidence>
<comment type="caution">
    <text evidence="2">The sequence shown here is derived from an EMBL/GenBank/DDBJ whole genome shotgun (WGS) entry which is preliminary data.</text>
</comment>
<dbReference type="Gene3D" id="3.30.160.100">
    <property type="entry name" value="Ribosome hibernation promotion factor-like"/>
    <property type="match status" value="1"/>
</dbReference>
<feature type="region of interest" description="Disordered" evidence="1">
    <location>
        <begin position="1"/>
        <end position="74"/>
    </location>
</feature>
<dbReference type="Pfam" id="PF02482">
    <property type="entry name" value="Ribosomal_S30AE"/>
    <property type="match status" value="1"/>
</dbReference>
<dbReference type="Proteomes" id="UP000249524">
    <property type="component" value="Unassembled WGS sequence"/>
</dbReference>
<evidence type="ECO:0000256" key="1">
    <source>
        <dbReference type="SAM" id="MobiDB-lite"/>
    </source>
</evidence>
<dbReference type="RefSeq" id="WP_111274798.1">
    <property type="nucleotide sequence ID" value="NZ_QFYS01000002.1"/>
</dbReference>
<proteinExistence type="predicted"/>
<accession>A0A328BJM9</accession>
<dbReference type="AlphaFoldDB" id="A0A328BJM9"/>
<dbReference type="InterPro" id="IPR036567">
    <property type="entry name" value="RHF-like"/>
</dbReference>
<gene>
    <name evidence="2" type="ORF">DJ019_04410</name>
</gene>
<protein>
    <recommendedName>
        <fullName evidence="4">HPF/RaiA family ribosome-associated protein</fullName>
    </recommendedName>
</protein>
<evidence type="ECO:0008006" key="4">
    <source>
        <dbReference type="Google" id="ProtNLM"/>
    </source>
</evidence>
<organism evidence="2 3">
    <name type="scientific">Phenylobacterium kunshanense</name>
    <dbReference type="NCBI Taxonomy" id="1445034"/>
    <lineage>
        <taxon>Bacteria</taxon>
        <taxon>Pseudomonadati</taxon>
        <taxon>Pseudomonadota</taxon>
        <taxon>Alphaproteobacteria</taxon>
        <taxon>Caulobacterales</taxon>
        <taxon>Caulobacteraceae</taxon>
        <taxon>Phenylobacterium</taxon>
    </lineage>
</organism>
<dbReference type="SUPFAM" id="SSF69754">
    <property type="entry name" value="Ribosome binding protein Y (YfiA homologue)"/>
    <property type="match status" value="1"/>
</dbReference>
<feature type="compositionally biased region" description="Basic and acidic residues" evidence="1">
    <location>
        <begin position="126"/>
        <end position="139"/>
    </location>
</feature>
<evidence type="ECO:0000313" key="3">
    <source>
        <dbReference type="Proteomes" id="UP000249524"/>
    </source>
</evidence>
<name>A0A328BJM9_9CAUL</name>
<dbReference type="EMBL" id="QFYS01000002">
    <property type="protein sequence ID" value="RAK67187.1"/>
    <property type="molecule type" value="Genomic_DNA"/>
</dbReference>
<feature type="region of interest" description="Disordered" evidence="1">
    <location>
        <begin position="122"/>
        <end position="146"/>
    </location>
</feature>
<reference evidence="2 3" key="1">
    <citation type="submission" date="2018-05" db="EMBL/GenBank/DDBJ databases">
        <authorList>
            <person name="Lanie J.A."/>
            <person name="Ng W.-L."/>
            <person name="Kazmierczak K.M."/>
            <person name="Andrzejewski T.M."/>
            <person name="Davidsen T.M."/>
            <person name="Wayne K.J."/>
            <person name="Tettelin H."/>
            <person name="Glass J.I."/>
            <person name="Rusch D."/>
            <person name="Podicherti R."/>
            <person name="Tsui H.-C.T."/>
            <person name="Winkler M.E."/>
        </authorList>
    </citation>
    <scope>NUCLEOTIDE SEQUENCE [LARGE SCALE GENOMIC DNA]</scope>
    <source>
        <strain evidence="2 3">BUT-10</strain>
    </source>
</reference>
<sequence>MPEKHPNTVRWGGPGASHEDASKPMSPSPEGAIAADKSDLADAEAAGHQGFEATPPERAAADQPSGPPGSERGVQVLVNTDNHLPGNVAVASRVEAAVRQGLRRFESHITHVEVFLADENAAKSGPGDKRCSIEARPRGADPLAASDRGASIDEAVTSALGKLARVLDKELSKRRDHKGGETVRGAFPG</sequence>